<dbReference type="PANTHER" id="PTHR28156:SF1">
    <property type="entry name" value="FAS1 DOMAIN-CONTAINING PROTEIN YDR262W"/>
    <property type="match status" value="1"/>
</dbReference>
<dbReference type="PANTHER" id="PTHR28156">
    <property type="entry name" value="FAS1 DOMAIN-CONTAINING PROTEIN YDR262W"/>
    <property type="match status" value="1"/>
</dbReference>
<name>A0AAV5R1K4_PICKL</name>
<keyword evidence="1 2" id="KW-0732">Signal</keyword>
<comment type="caution">
    <text evidence="4">The sequence shown here is derived from an EMBL/GenBank/DDBJ whole genome shotgun (WGS) entry which is preliminary data.</text>
</comment>
<proteinExistence type="predicted"/>
<evidence type="ECO:0000256" key="2">
    <source>
        <dbReference type="SAM" id="SignalP"/>
    </source>
</evidence>
<dbReference type="EMBL" id="BTGB01000001">
    <property type="protein sequence ID" value="GMM44922.1"/>
    <property type="molecule type" value="Genomic_DNA"/>
</dbReference>
<dbReference type="Gene3D" id="2.30.180.10">
    <property type="entry name" value="FAS1 domain"/>
    <property type="match status" value="1"/>
</dbReference>
<keyword evidence="5" id="KW-1185">Reference proteome</keyword>
<dbReference type="InterPro" id="IPR040200">
    <property type="entry name" value="Mug57-like"/>
</dbReference>
<organism evidence="4 5">
    <name type="scientific">Pichia kluyveri</name>
    <name type="common">Yeast</name>
    <dbReference type="NCBI Taxonomy" id="36015"/>
    <lineage>
        <taxon>Eukaryota</taxon>
        <taxon>Fungi</taxon>
        <taxon>Dikarya</taxon>
        <taxon>Ascomycota</taxon>
        <taxon>Saccharomycotina</taxon>
        <taxon>Pichiomycetes</taxon>
        <taxon>Pichiales</taxon>
        <taxon>Pichiaceae</taxon>
        <taxon>Pichia</taxon>
    </lineage>
</organism>
<reference evidence="4 5" key="1">
    <citation type="journal article" date="2023" name="Elife">
        <title>Identification of key yeast species and microbe-microbe interactions impacting larval growth of Drosophila in the wild.</title>
        <authorList>
            <person name="Mure A."/>
            <person name="Sugiura Y."/>
            <person name="Maeda R."/>
            <person name="Honda K."/>
            <person name="Sakurai N."/>
            <person name="Takahashi Y."/>
            <person name="Watada M."/>
            <person name="Katoh T."/>
            <person name="Gotoh A."/>
            <person name="Gotoh Y."/>
            <person name="Taniguchi I."/>
            <person name="Nakamura K."/>
            <person name="Hayashi T."/>
            <person name="Katayama T."/>
            <person name="Uemura T."/>
            <person name="Hattori Y."/>
        </authorList>
    </citation>
    <scope>NUCLEOTIDE SEQUENCE [LARGE SCALE GENOMIC DNA]</scope>
    <source>
        <strain evidence="4 5">PK-24</strain>
    </source>
</reference>
<dbReference type="PROSITE" id="PS50213">
    <property type="entry name" value="FAS1"/>
    <property type="match status" value="1"/>
</dbReference>
<dbReference type="InterPro" id="IPR000782">
    <property type="entry name" value="FAS1_domain"/>
</dbReference>
<accession>A0AAV5R1K4</accession>
<evidence type="ECO:0000256" key="1">
    <source>
        <dbReference type="ARBA" id="ARBA00022729"/>
    </source>
</evidence>
<evidence type="ECO:0000313" key="5">
    <source>
        <dbReference type="Proteomes" id="UP001378960"/>
    </source>
</evidence>
<dbReference type="InterPro" id="IPR036378">
    <property type="entry name" value="FAS1_dom_sf"/>
</dbReference>
<feature type="signal peptide" evidence="2">
    <location>
        <begin position="1"/>
        <end position="21"/>
    </location>
</feature>
<sequence length="440" mass="49835">MKLSRSVLSSVIVLLTGVAVAKNVVDVNFSPEQVKNAVLEIEQGDFNLGKREAKNVVNLNLFIDENEYKLHKRDAKADAKNVFVANLIIDDDELTKRDGKNVFNTNLIIDDASLEKRDGKNVFTLNMVVDEDELLQKREADAKNVVNINLIIDENSDLVKRDISNFFNISLSIPKESLNFKSLLEDPLNLGYLIGDEEYTASSIDKVDDNSINVKLKENKEGCHRMKQKLDLKSVSPILNTFKEKSFDPVIEAKDKFVIPDSIESADSNVDASILYPNNGDIATALVQREDLVLFFKYLREFPDLYQKFTEVKAESEEASKKQLIIFAPNNEAIQSLNKKPWQFPEDIENARSEDEEDMLIQRNIFNFVESHIAETKSFDIDSSSHSIELTTINGKSILLKNDDGIFWVKPKESDDWLEILDTEVLENGAILTVSKPLVN</sequence>
<gene>
    <name evidence="4" type="ORF">DAPK24_014970</name>
</gene>
<dbReference type="AlphaFoldDB" id="A0AAV5R1K4"/>
<feature type="domain" description="FAS1" evidence="3">
    <location>
        <begin position="279"/>
        <end position="438"/>
    </location>
</feature>
<dbReference type="SUPFAM" id="SSF82153">
    <property type="entry name" value="FAS1 domain"/>
    <property type="match status" value="1"/>
</dbReference>
<protein>
    <recommendedName>
        <fullName evidence="3">FAS1 domain-containing protein</fullName>
    </recommendedName>
</protein>
<evidence type="ECO:0000259" key="3">
    <source>
        <dbReference type="PROSITE" id="PS50213"/>
    </source>
</evidence>
<feature type="chain" id="PRO_5043697371" description="FAS1 domain-containing protein" evidence="2">
    <location>
        <begin position="22"/>
        <end position="440"/>
    </location>
</feature>
<dbReference type="Proteomes" id="UP001378960">
    <property type="component" value="Unassembled WGS sequence"/>
</dbReference>
<evidence type="ECO:0000313" key="4">
    <source>
        <dbReference type="EMBL" id="GMM44922.1"/>
    </source>
</evidence>